<dbReference type="OrthoDB" id="271068at2157"/>
<dbReference type="GeneID" id="14404301"/>
<dbReference type="PANTHER" id="PTHR46268:SF6">
    <property type="entry name" value="UNIVERSAL STRESS PROTEIN UP12"/>
    <property type="match status" value="1"/>
</dbReference>
<dbReference type="InterPro" id="IPR014729">
    <property type="entry name" value="Rossmann-like_a/b/a_fold"/>
</dbReference>
<reference evidence="3 4" key="1">
    <citation type="submission" date="2012-11" db="EMBL/GenBank/DDBJ databases">
        <title>FINISHED of Natronococcus occultus SP4, DSM 3396.</title>
        <authorList>
            <consortium name="DOE Joint Genome Institute"/>
            <person name="Eisen J."/>
            <person name="Huntemann M."/>
            <person name="Wei C.-L."/>
            <person name="Han J."/>
            <person name="Detter J.C."/>
            <person name="Han C."/>
            <person name="Tapia R."/>
            <person name="Chen A."/>
            <person name="Kyrpides N."/>
            <person name="Mavromatis K."/>
            <person name="Markowitz V."/>
            <person name="Szeto E."/>
            <person name="Ivanova N."/>
            <person name="Mikhailova N."/>
            <person name="Ovchinnikova G."/>
            <person name="Pagani I."/>
            <person name="Pati A."/>
            <person name="Goodwin L."/>
            <person name="Nordberg H.P."/>
            <person name="Cantor M.N."/>
            <person name="Hua S.X."/>
            <person name="Woyke T."/>
            <person name="Eisen J."/>
            <person name="Klenk H.-P."/>
            <person name="Klenk H.-P."/>
        </authorList>
    </citation>
    <scope>NUCLEOTIDE SEQUENCE [LARGE SCALE GENOMIC DNA]</scope>
    <source>
        <strain evidence="3 4">SP4</strain>
    </source>
</reference>
<evidence type="ECO:0000259" key="2">
    <source>
        <dbReference type="Pfam" id="PF00582"/>
    </source>
</evidence>
<dbReference type="RefSeq" id="WP_015321798.1">
    <property type="nucleotide sequence ID" value="NC_019974.1"/>
</dbReference>
<dbReference type="HOGENOM" id="CLU_049301_19_1_2"/>
<keyword evidence="4" id="KW-1185">Reference proteome</keyword>
<evidence type="ECO:0000256" key="1">
    <source>
        <dbReference type="ARBA" id="ARBA00008791"/>
    </source>
</evidence>
<organism evidence="3 4">
    <name type="scientific">Natronococcus occultus SP4</name>
    <dbReference type="NCBI Taxonomy" id="694430"/>
    <lineage>
        <taxon>Archaea</taxon>
        <taxon>Methanobacteriati</taxon>
        <taxon>Methanobacteriota</taxon>
        <taxon>Stenosarchaea group</taxon>
        <taxon>Halobacteria</taxon>
        <taxon>Halobacteriales</taxon>
        <taxon>Natrialbaceae</taxon>
        <taxon>Natronococcus</taxon>
    </lineage>
</organism>
<dbReference type="Pfam" id="PF00582">
    <property type="entry name" value="Usp"/>
    <property type="match status" value="1"/>
</dbReference>
<comment type="similarity">
    <text evidence="1">Belongs to the universal stress protein A family.</text>
</comment>
<name>L0K2N6_9EURY</name>
<gene>
    <name evidence="3" type="ORF">Natoc_2594</name>
</gene>
<dbReference type="SUPFAM" id="SSF52402">
    <property type="entry name" value="Adenine nucleotide alpha hydrolases-like"/>
    <property type="match status" value="1"/>
</dbReference>
<feature type="domain" description="UspA" evidence="2">
    <location>
        <begin position="2"/>
        <end position="154"/>
    </location>
</feature>
<dbReference type="InterPro" id="IPR006015">
    <property type="entry name" value="Universal_stress_UspA"/>
</dbReference>
<evidence type="ECO:0000313" key="3">
    <source>
        <dbReference type="EMBL" id="AGB38358.1"/>
    </source>
</evidence>
<proteinExistence type="inferred from homology"/>
<dbReference type="Gene3D" id="3.40.50.620">
    <property type="entry name" value="HUPs"/>
    <property type="match status" value="1"/>
</dbReference>
<dbReference type="KEGG" id="nou:Natoc_2594"/>
<dbReference type="InterPro" id="IPR006016">
    <property type="entry name" value="UspA"/>
</dbReference>
<dbReference type="Proteomes" id="UP000010878">
    <property type="component" value="Chromosome"/>
</dbReference>
<dbReference type="eggNOG" id="arCOG03050">
    <property type="taxonomic scope" value="Archaea"/>
</dbReference>
<evidence type="ECO:0000313" key="4">
    <source>
        <dbReference type="Proteomes" id="UP000010878"/>
    </source>
</evidence>
<dbReference type="PANTHER" id="PTHR46268">
    <property type="entry name" value="STRESS RESPONSE PROTEIN NHAX"/>
    <property type="match status" value="1"/>
</dbReference>
<protein>
    <submittedName>
        <fullName evidence="3">Universal stress protein UspA-like protein</fullName>
    </submittedName>
</protein>
<dbReference type="PRINTS" id="PR01438">
    <property type="entry name" value="UNVRSLSTRESS"/>
</dbReference>
<accession>L0K2N6</accession>
<dbReference type="STRING" id="694430.Natoc_2594"/>
<dbReference type="CDD" id="cd00293">
    <property type="entry name" value="USP-like"/>
    <property type="match status" value="1"/>
</dbReference>
<dbReference type="EMBL" id="CP003929">
    <property type="protein sequence ID" value="AGB38358.1"/>
    <property type="molecule type" value="Genomic_DNA"/>
</dbReference>
<dbReference type="AlphaFoldDB" id="L0K2N6"/>
<sequence>MLSTILLPVGTGDNERVDDLVSHTIDVAEPADATVVVAHVVGSDEYDDDVQSYPDAVAQIGFDIQSRDLPAEKVARETDPIGEIVDRLEEAGIDVEVRASVGNRQSEILRIAEETGADNIIVGGRKRSPAGKAVFGSTAQQIMLNAPCPVTYVRDQS</sequence>